<dbReference type="Proteomes" id="UP001310890">
    <property type="component" value="Unassembled WGS sequence"/>
</dbReference>
<evidence type="ECO:0000256" key="1">
    <source>
        <dbReference type="ARBA" id="ARBA00012825"/>
    </source>
</evidence>
<evidence type="ECO:0000256" key="2">
    <source>
        <dbReference type="ARBA" id="ARBA00023444"/>
    </source>
</evidence>
<dbReference type="EC" id="6.6.1.1" evidence="1"/>
<dbReference type="Gene3D" id="1.10.8.80">
    <property type="entry name" value="Magnesium chelatase subunit I, C-Terminal domain"/>
    <property type="match status" value="1"/>
</dbReference>
<dbReference type="GO" id="GO:0016851">
    <property type="term" value="F:magnesium chelatase activity"/>
    <property type="evidence" value="ECO:0007669"/>
    <property type="project" value="UniProtKB-EC"/>
</dbReference>
<dbReference type="PANTHER" id="PTHR11603:SF132">
    <property type="entry name" value="C2H2-TYPE DOMAIN-CONTAINING PROTEIN"/>
    <property type="match status" value="1"/>
</dbReference>
<dbReference type="InterPro" id="IPR041628">
    <property type="entry name" value="ChlI/MoxR_AAA_lid"/>
</dbReference>
<dbReference type="PANTHER" id="PTHR11603">
    <property type="entry name" value="AAA FAMILY ATPASE"/>
    <property type="match status" value="1"/>
</dbReference>
<evidence type="ECO:0000259" key="3">
    <source>
        <dbReference type="Pfam" id="PF17863"/>
    </source>
</evidence>
<sequence>MDDSFHGRLQQLSDLELAVLVSSASGQHCIYSSPTKLTRDLRNELLLSCRQTFGLQTAVVNCSQKTTVDEFNEAILVDSVDMFEDAQEGRDTSAGVVSLTGEPIRQIANVTGQVRSISNALDDRRIADVVIATNLDLASESVQVQVLELLRTKRVFTRLAMHSATKDFLLLAIVSKRGARLGHHLNDMFGLSHHHEAEDGFLHLESGSNSYTSPSFTRAQLRFLHDQAQSARLTGEVDAYLHNIVIFMRQSRYINGGVTAAATRHLRAIAKALAPLHGLDYVPPSLVTLAARKVYPHRLVLATAETERTLQWGSDPDAVSEVLRGVTVEDVIEDVIASVDTPL</sequence>
<evidence type="ECO:0000313" key="4">
    <source>
        <dbReference type="EMBL" id="KAK5119099.1"/>
    </source>
</evidence>
<dbReference type="Pfam" id="PF17863">
    <property type="entry name" value="AAA_lid_2"/>
    <property type="match status" value="1"/>
</dbReference>
<comment type="caution">
    <text evidence="4">The sequence shown here is derived from an EMBL/GenBank/DDBJ whole genome shotgun (WGS) entry which is preliminary data.</text>
</comment>
<dbReference type="InterPro" id="IPR052041">
    <property type="entry name" value="Nucleic_acid_metab_PIN/TRAM"/>
</dbReference>
<proteinExistence type="predicted"/>
<reference evidence="4" key="1">
    <citation type="submission" date="2023-08" db="EMBL/GenBank/DDBJ databases">
        <title>Black Yeasts Isolated from many extreme environments.</title>
        <authorList>
            <person name="Coleine C."/>
            <person name="Stajich J.E."/>
            <person name="Selbmann L."/>
        </authorList>
    </citation>
    <scope>NUCLEOTIDE SEQUENCE</scope>
    <source>
        <strain evidence="4">CCFEE 5401</strain>
    </source>
</reference>
<dbReference type="AlphaFoldDB" id="A0AAN7TSN6"/>
<feature type="domain" description="ChlI/MoxR AAA lid" evidence="3">
    <location>
        <begin position="248"/>
        <end position="308"/>
    </location>
</feature>
<gene>
    <name evidence="4" type="ORF">LTR62_000310</name>
</gene>
<comment type="pathway">
    <text evidence="2">Porphyrin-containing compound metabolism.</text>
</comment>
<name>A0AAN7TSN6_9PEZI</name>
<accession>A0AAN7TSN6</accession>
<organism evidence="4 5">
    <name type="scientific">Meristemomyces frigidus</name>
    <dbReference type="NCBI Taxonomy" id="1508187"/>
    <lineage>
        <taxon>Eukaryota</taxon>
        <taxon>Fungi</taxon>
        <taxon>Dikarya</taxon>
        <taxon>Ascomycota</taxon>
        <taxon>Pezizomycotina</taxon>
        <taxon>Dothideomycetes</taxon>
        <taxon>Dothideomycetidae</taxon>
        <taxon>Mycosphaerellales</taxon>
        <taxon>Teratosphaeriaceae</taxon>
        <taxon>Meristemomyces</taxon>
    </lineage>
</organism>
<protein>
    <recommendedName>
        <fullName evidence="1">magnesium chelatase</fullName>
        <ecNumber evidence="1">6.6.1.1</ecNumber>
    </recommendedName>
</protein>
<dbReference type="EMBL" id="JAVRRL010000001">
    <property type="protein sequence ID" value="KAK5119099.1"/>
    <property type="molecule type" value="Genomic_DNA"/>
</dbReference>
<evidence type="ECO:0000313" key="5">
    <source>
        <dbReference type="Proteomes" id="UP001310890"/>
    </source>
</evidence>